<reference evidence="1" key="1">
    <citation type="submission" date="2021-01" db="EMBL/GenBank/DDBJ databases">
        <title>Adiantum capillus-veneris genome.</title>
        <authorList>
            <person name="Fang Y."/>
            <person name="Liao Q."/>
        </authorList>
    </citation>
    <scope>NUCLEOTIDE SEQUENCE</scope>
    <source>
        <strain evidence="1">H3</strain>
        <tissue evidence="1">Leaf</tissue>
    </source>
</reference>
<sequence length="349" mass="39303">MVSAAADPLSHTLLRRHTSVLQKVIQARRSFKDLSTRADKLELGYDSSSSSEAIATFFSSRQQEAVETRLREQQHLHPIRFRRVIHLLRFCAYCSWRSSLLCGSLFKDILDAKCSIARIEIILSSPSCHSQVRDLLLTLTDLHNLFSEGTVSRIRHAKLLLRDLEWDLKRYEEKNRVRTLSGLSAMKRGTKNGILHCKPAFRCLRAFLSCSNMHDGDVADDCGVDDVDANSDKTRDASGMLSSTSQSSQCNALSSLHKLHMRLHQIEATMHAVGVTFDTLIPLLSGAHNQSLSQHLIDILRDDPLMFDGVAAQITNCHARLSKQLEDVREQVLLCFCYINNARDLAYAL</sequence>
<proteinExistence type="predicted"/>
<comment type="caution">
    <text evidence="1">The sequence shown here is derived from an EMBL/GenBank/DDBJ whole genome shotgun (WGS) entry which is preliminary data.</text>
</comment>
<gene>
    <name evidence="1" type="ORF">GOP47_0017242</name>
</gene>
<dbReference type="EMBL" id="JABFUD020000016">
    <property type="protein sequence ID" value="KAI5068897.1"/>
    <property type="molecule type" value="Genomic_DNA"/>
</dbReference>
<dbReference type="OrthoDB" id="1969226at2759"/>
<dbReference type="Proteomes" id="UP000886520">
    <property type="component" value="Chromosome 16"/>
</dbReference>
<organism evidence="1 2">
    <name type="scientific">Adiantum capillus-veneris</name>
    <name type="common">Maidenhair fern</name>
    <dbReference type="NCBI Taxonomy" id="13818"/>
    <lineage>
        <taxon>Eukaryota</taxon>
        <taxon>Viridiplantae</taxon>
        <taxon>Streptophyta</taxon>
        <taxon>Embryophyta</taxon>
        <taxon>Tracheophyta</taxon>
        <taxon>Polypodiopsida</taxon>
        <taxon>Polypodiidae</taxon>
        <taxon>Polypodiales</taxon>
        <taxon>Pteridineae</taxon>
        <taxon>Pteridaceae</taxon>
        <taxon>Vittarioideae</taxon>
        <taxon>Adiantum</taxon>
    </lineage>
</organism>
<evidence type="ECO:0000313" key="1">
    <source>
        <dbReference type="EMBL" id="KAI5068897.1"/>
    </source>
</evidence>
<name>A0A9D4UJJ5_ADICA</name>
<evidence type="ECO:0000313" key="2">
    <source>
        <dbReference type="Proteomes" id="UP000886520"/>
    </source>
</evidence>
<keyword evidence="2" id="KW-1185">Reference proteome</keyword>
<protein>
    <submittedName>
        <fullName evidence="1">Uncharacterized protein</fullName>
    </submittedName>
</protein>
<dbReference type="AlphaFoldDB" id="A0A9D4UJJ5"/>
<accession>A0A9D4UJJ5</accession>